<evidence type="ECO:0000256" key="1">
    <source>
        <dbReference type="SAM" id="SignalP"/>
    </source>
</evidence>
<keyword evidence="3" id="KW-1185">Reference proteome</keyword>
<accession>A0A317E643</accession>
<keyword evidence="1" id="KW-0732">Signal</keyword>
<proteinExistence type="predicted"/>
<evidence type="ECO:0000313" key="3">
    <source>
        <dbReference type="Proteomes" id="UP000245461"/>
    </source>
</evidence>
<organism evidence="2 3">
    <name type="scientific">Zavarzinia aquatilis</name>
    <dbReference type="NCBI Taxonomy" id="2211142"/>
    <lineage>
        <taxon>Bacteria</taxon>
        <taxon>Pseudomonadati</taxon>
        <taxon>Pseudomonadota</taxon>
        <taxon>Alphaproteobacteria</taxon>
        <taxon>Rhodospirillales</taxon>
        <taxon>Zavarziniaceae</taxon>
        <taxon>Zavarzinia</taxon>
    </lineage>
</organism>
<dbReference type="EMBL" id="QGLE01000006">
    <property type="protein sequence ID" value="PWR22578.1"/>
    <property type="molecule type" value="Genomic_DNA"/>
</dbReference>
<dbReference type="PROSITE" id="PS51257">
    <property type="entry name" value="PROKAR_LIPOPROTEIN"/>
    <property type="match status" value="1"/>
</dbReference>
<sequence>MSTKSWMHTGVRVVTVAALMATAACADKRLGAPGQAPPLDTMSLSGTPKAVAECTMAAMQAADECDDIDSGLGITTNEVTKTVQLTCYNVTPAAVSAGAAFGILGVLIGAAVGEKEKVGESNKRPPYYTVQLKETSPKAVEAGFWVATSIDGPESRIAKLKSYLGKCDGQMAEAPPAPVLVPPQAAAAPAADPVKPAN</sequence>
<dbReference type="RefSeq" id="WP_109906023.1">
    <property type="nucleotide sequence ID" value="NZ_QGLE01000006.1"/>
</dbReference>
<evidence type="ECO:0000313" key="2">
    <source>
        <dbReference type="EMBL" id="PWR22578.1"/>
    </source>
</evidence>
<comment type="caution">
    <text evidence="2">The sequence shown here is derived from an EMBL/GenBank/DDBJ whole genome shotgun (WGS) entry which is preliminary data.</text>
</comment>
<feature type="chain" id="PRO_5016370485" evidence="1">
    <location>
        <begin position="27"/>
        <end position="198"/>
    </location>
</feature>
<dbReference type="Proteomes" id="UP000245461">
    <property type="component" value="Unassembled WGS sequence"/>
</dbReference>
<protein>
    <submittedName>
        <fullName evidence="2">Uncharacterized protein</fullName>
    </submittedName>
</protein>
<dbReference type="AlphaFoldDB" id="A0A317E643"/>
<name>A0A317E643_9PROT</name>
<feature type="signal peptide" evidence="1">
    <location>
        <begin position="1"/>
        <end position="26"/>
    </location>
</feature>
<reference evidence="2 3" key="1">
    <citation type="submission" date="2018-05" db="EMBL/GenBank/DDBJ databases">
        <title>Zavarzinia sp. HR-AS.</title>
        <authorList>
            <person name="Lee Y."/>
            <person name="Jeon C.O."/>
        </authorList>
    </citation>
    <scope>NUCLEOTIDE SEQUENCE [LARGE SCALE GENOMIC DNA]</scope>
    <source>
        <strain evidence="2 3">HR-AS</strain>
    </source>
</reference>
<gene>
    <name evidence="2" type="ORF">DKG74_11940</name>
</gene>